<dbReference type="Proteomes" id="UP000634004">
    <property type="component" value="Unassembled WGS sequence"/>
</dbReference>
<dbReference type="RefSeq" id="WP_189496219.1">
    <property type="nucleotide sequence ID" value="NZ_BMZH01000003.1"/>
</dbReference>
<dbReference type="PANTHER" id="PTHR12110:SF41">
    <property type="entry name" value="INOSOSE DEHYDRATASE"/>
    <property type="match status" value="1"/>
</dbReference>
<dbReference type="InterPro" id="IPR006311">
    <property type="entry name" value="TAT_signal"/>
</dbReference>
<dbReference type="PROSITE" id="PS51257">
    <property type="entry name" value="PROKAR_LIPOPROTEIN"/>
    <property type="match status" value="1"/>
</dbReference>
<dbReference type="EMBL" id="BMZH01000003">
    <property type="protein sequence ID" value="GHA89571.1"/>
    <property type="molecule type" value="Genomic_DNA"/>
</dbReference>
<dbReference type="PROSITE" id="PS51318">
    <property type="entry name" value="TAT"/>
    <property type="match status" value="1"/>
</dbReference>
<proteinExistence type="predicted"/>
<keyword evidence="3" id="KW-1185">Reference proteome</keyword>
<dbReference type="InterPro" id="IPR036237">
    <property type="entry name" value="Xyl_isomerase-like_sf"/>
</dbReference>
<dbReference type="PANTHER" id="PTHR12110">
    <property type="entry name" value="HYDROXYPYRUVATE ISOMERASE"/>
    <property type="match status" value="1"/>
</dbReference>
<comment type="caution">
    <text evidence="2">The sequence shown here is derived from an EMBL/GenBank/DDBJ whole genome shotgun (WGS) entry which is preliminary data.</text>
</comment>
<dbReference type="Gene3D" id="3.20.20.150">
    <property type="entry name" value="Divalent-metal-dependent TIM barrel enzymes"/>
    <property type="match status" value="1"/>
</dbReference>
<evidence type="ECO:0000313" key="3">
    <source>
        <dbReference type="Proteomes" id="UP000634004"/>
    </source>
</evidence>
<reference evidence="2" key="1">
    <citation type="journal article" date="2014" name="Int. J. Syst. Evol. Microbiol.">
        <title>Complete genome sequence of Corynebacterium casei LMG S-19264T (=DSM 44701T), isolated from a smear-ripened cheese.</title>
        <authorList>
            <consortium name="US DOE Joint Genome Institute (JGI-PGF)"/>
            <person name="Walter F."/>
            <person name="Albersmeier A."/>
            <person name="Kalinowski J."/>
            <person name="Ruckert C."/>
        </authorList>
    </citation>
    <scope>NUCLEOTIDE SEQUENCE</scope>
    <source>
        <strain evidence="2">KCTC 32513</strain>
    </source>
</reference>
<evidence type="ECO:0000313" key="2">
    <source>
        <dbReference type="EMBL" id="GHA89571.1"/>
    </source>
</evidence>
<name>A0A8J3CR92_9PROT</name>
<organism evidence="2 3">
    <name type="scientific">Algimonas arctica</name>
    <dbReference type="NCBI Taxonomy" id="1479486"/>
    <lineage>
        <taxon>Bacteria</taxon>
        <taxon>Pseudomonadati</taxon>
        <taxon>Pseudomonadota</taxon>
        <taxon>Alphaproteobacteria</taxon>
        <taxon>Maricaulales</taxon>
        <taxon>Robiginitomaculaceae</taxon>
        <taxon>Algimonas</taxon>
    </lineage>
</organism>
<reference evidence="2" key="2">
    <citation type="submission" date="2020-09" db="EMBL/GenBank/DDBJ databases">
        <authorList>
            <person name="Sun Q."/>
            <person name="Kim S."/>
        </authorList>
    </citation>
    <scope>NUCLEOTIDE SEQUENCE</scope>
    <source>
        <strain evidence="2">KCTC 32513</strain>
    </source>
</reference>
<dbReference type="Pfam" id="PF01261">
    <property type="entry name" value="AP_endonuc_2"/>
    <property type="match status" value="1"/>
</dbReference>
<evidence type="ECO:0000259" key="1">
    <source>
        <dbReference type="Pfam" id="PF01261"/>
    </source>
</evidence>
<dbReference type="SUPFAM" id="SSF51658">
    <property type="entry name" value="Xylose isomerase-like"/>
    <property type="match status" value="1"/>
</dbReference>
<gene>
    <name evidence="2" type="ORF">GCM10009069_10900</name>
</gene>
<keyword evidence="2" id="KW-0413">Isomerase</keyword>
<dbReference type="InterPro" id="IPR050312">
    <property type="entry name" value="IolE/XylAMocC-like"/>
</dbReference>
<dbReference type="InterPro" id="IPR013022">
    <property type="entry name" value="Xyl_isomerase-like_TIM-brl"/>
</dbReference>
<accession>A0A8J3CR92</accession>
<dbReference type="AlphaFoldDB" id="A0A8J3CR92"/>
<sequence>MTHKLSLDRRHFLSASGALMLAAACQPAAIAPAGRQHITKIGLQTYSLREALGLDFVGTFQMIKDVGYDFVELNGRNFADRAPTELRKILDDVGLPAPATHVDYKSLSETPARLGDIAATLGCDYVILPWLADDQRGMEDYKRHAKMLNLAAETLRATNIKLAYHNHHFEFFDLGRGITGMDILLSETDPSLVSFELDFFWAALAGVDIPKLLAAHPGRFKLCHIKDMSGDPAPYAASLDFATTVQDLMVNVGEGTLPFETYFAQNSVSGMEYFIAEHDNPPQPFRQSIQTSYDAIKAMRF</sequence>
<feature type="domain" description="Xylose isomerase-like TIM barrel" evidence="1">
    <location>
        <begin position="60"/>
        <end position="290"/>
    </location>
</feature>
<protein>
    <submittedName>
        <fullName evidence="2">Sugar phosphate isomerase</fullName>
    </submittedName>
</protein>
<dbReference type="GO" id="GO:0016853">
    <property type="term" value="F:isomerase activity"/>
    <property type="evidence" value="ECO:0007669"/>
    <property type="project" value="UniProtKB-KW"/>
</dbReference>